<accession>A0ABN9AUX0</accession>
<name>A0ABN9AUX0_9NEOB</name>
<dbReference type="Proteomes" id="UP001162483">
    <property type="component" value="Unassembled WGS sequence"/>
</dbReference>
<feature type="region of interest" description="Disordered" evidence="1">
    <location>
        <begin position="1"/>
        <end position="41"/>
    </location>
</feature>
<dbReference type="EMBL" id="CATNWA010000850">
    <property type="protein sequence ID" value="CAI9538326.1"/>
    <property type="molecule type" value="Genomic_DNA"/>
</dbReference>
<evidence type="ECO:0000313" key="2">
    <source>
        <dbReference type="EMBL" id="CAI9538326.1"/>
    </source>
</evidence>
<evidence type="ECO:0000256" key="1">
    <source>
        <dbReference type="SAM" id="MobiDB-lite"/>
    </source>
</evidence>
<comment type="caution">
    <text evidence="2">The sequence shown here is derived from an EMBL/GenBank/DDBJ whole genome shotgun (WGS) entry which is preliminary data.</text>
</comment>
<keyword evidence="3" id="KW-1185">Reference proteome</keyword>
<reference evidence="2" key="1">
    <citation type="submission" date="2023-05" db="EMBL/GenBank/DDBJ databases">
        <authorList>
            <person name="Stuckert A."/>
        </authorList>
    </citation>
    <scope>NUCLEOTIDE SEQUENCE</scope>
</reference>
<protein>
    <submittedName>
        <fullName evidence="2">Uncharacterized protein</fullName>
    </submittedName>
</protein>
<evidence type="ECO:0000313" key="3">
    <source>
        <dbReference type="Proteomes" id="UP001162483"/>
    </source>
</evidence>
<proteinExistence type="predicted"/>
<gene>
    <name evidence="2" type="ORF">SPARVUS_LOCUS1418207</name>
</gene>
<organism evidence="2 3">
    <name type="scientific">Staurois parvus</name>
    <dbReference type="NCBI Taxonomy" id="386267"/>
    <lineage>
        <taxon>Eukaryota</taxon>
        <taxon>Metazoa</taxon>
        <taxon>Chordata</taxon>
        <taxon>Craniata</taxon>
        <taxon>Vertebrata</taxon>
        <taxon>Euteleostomi</taxon>
        <taxon>Amphibia</taxon>
        <taxon>Batrachia</taxon>
        <taxon>Anura</taxon>
        <taxon>Neobatrachia</taxon>
        <taxon>Ranoidea</taxon>
        <taxon>Ranidae</taxon>
        <taxon>Staurois</taxon>
    </lineage>
</organism>
<sequence>MNVMTRITRRRTQGRTDNSWGPPVNRESWGPCVLGQTQKSL</sequence>